<name>A0A4R3HWM0_9GAMM</name>
<feature type="compositionally biased region" description="Low complexity" evidence="1">
    <location>
        <begin position="32"/>
        <end position="51"/>
    </location>
</feature>
<dbReference type="PROSITE" id="PS51257">
    <property type="entry name" value="PROKAR_LIPOPROTEIN"/>
    <property type="match status" value="1"/>
</dbReference>
<gene>
    <name evidence="4" type="ORF">BCF53_11846</name>
</gene>
<evidence type="ECO:0000256" key="1">
    <source>
        <dbReference type="SAM" id="MobiDB-lite"/>
    </source>
</evidence>
<dbReference type="PANTHER" id="PTHR35812:SF1">
    <property type="entry name" value="LIPOPROTEIN"/>
    <property type="match status" value="1"/>
</dbReference>
<dbReference type="InterPro" id="IPR011460">
    <property type="entry name" value="Lcl_C"/>
</dbReference>
<feature type="chain" id="PRO_5020726530" evidence="2">
    <location>
        <begin position="21"/>
        <end position="512"/>
    </location>
</feature>
<keyword evidence="5" id="KW-1185">Reference proteome</keyword>
<feature type="signal peptide" evidence="2">
    <location>
        <begin position="1"/>
        <end position="20"/>
    </location>
</feature>
<dbReference type="PANTHER" id="PTHR35812">
    <property type="entry name" value="LIPOPROTEIN"/>
    <property type="match status" value="1"/>
</dbReference>
<reference evidence="4 5" key="1">
    <citation type="submission" date="2019-03" db="EMBL/GenBank/DDBJ databases">
        <title>Genomic Encyclopedia of Archaeal and Bacterial Type Strains, Phase II (KMG-II): from individual species to whole genera.</title>
        <authorList>
            <person name="Goeker M."/>
        </authorList>
    </citation>
    <scope>NUCLEOTIDE SEQUENCE [LARGE SCALE GENOMIC DNA]</scope>
    <source>
        <strain evidence="4 5">DSM 15388</strain>
    </source>
</reference>
<accession>A0A4R3HWM0</accession>
<comment type="caution">
    <text evidence="4">The sequence shown here is derived from an EMBL/GenBank/DDBJ whole genome shotgun (WGS) entry which is preliminary data.</text>
</comment>
<feature type="domain" description="Lcl C-terminal" evidence="3">
    <location>
        <begin position="294"/>
        <end position="424"/>
    </location>
</feature>
<evidence type="ECO:0000256" key="2">
    <source>
        <dbReference type="SAM" id="SignalP"/>
    </source>
</evidence>
<dbReference type="RefSeq" id="WP_132703249.1">
    <property type="nucleotide sequence ID" value="NZ_SLZR01000018.1"/>
</dbReference>
<protein>
    <submittedName>
        <fullName evidence="4">Uncharacterized protein DUF1566</fullName>
    </submittedName>
</protein>
<evidence type="ECO:0000313" key="4">
    <source>
        <dbReference type="EMBL" id="TCS37686.1"/>
    </source>
</evidence>
<feature type="domain" description="Lcl C-terminal" evidence="3">
    <location>
        <begin position="107"/>
        <end position="274"/>
    </location>
</feature>
<feature type="region of interest" description="Disordered" evidence="1">
    <location>
        <begin position="24"/>
        <end position="51"/>
    </location>
</feature>
<sequence>MKAFPSAAIFSACLLSVALTGCNSSDDDDSTSESTETTTTSSSSTTTTTTTSTEYGTYSIADSEQESCYDNTLEMTCSTDTSYFYGQDAQNIGSVNAQSYTDNGDDTVTDNITGIMWTQSPDLDGIGNDDGYITSDDKLSSDNAYTACEDLELAGYTDWQLPNIKQLYSLMNFKGMDPENSGDVTTYLVPFIDATVYDPSTGAINTQGEYAAFHFAYGTTDDERIIDSQYATTSKYYNDEGTEMMFGVNFADGRIKGYTEEFLPGQDKTYFVMCMRNNTSYATNDFELTDDETTVTDNATGLMWARDDSGEDYSTGFDYTALDWTDSDDNGLLVSDESDDDEMRGAMSWQAALDYAQEMNEAEYLGYSDWRLPTIKELHSITEYSESYVGAAIDTDYFYATPITNENGDEDYAFYWSSTTHATDGAIYGSDNVYGGQTDDYGDAGSYVAFGRALGYDSDGASDENDWVDVHGAGAQRSEMKEWDGEDYSGGSGPQYDAVRFYHYVRLVRDAE</sequence>
<evidence type="ECO:0000259" key="3">
    <source>
        <dbReference type="Pfam" id="PF07603"/>
    </source>
</evidence>
<dbReference type="Proteomes" id="UP000295793">
    <property type="component" value="Unassembled WGS sequence"/>
</dbReference>
<proteinExistence type="predicted"/>
<organism evidence="4 5">
    <name type="scientific">Reinekea marinisedimentorum</name>
    <dbReference type="NCBI Taxonomy" id="230495"/>
    <lineage>
        <taxon>Bacteria</taxon>
        <taxon>Pseudomonadati</taxon>
        <taxon>Pseudomonadota</taxon>
        <taxon>Gammaproteobacteria</taxon>
        <taxon>Oceanospirillales</taxon>
        <taxon>Saccharospirillaceae</taxon>
        <taxon>Reinekea</taxon>
    </lineage>
</organism>
<dbReference type="OrthoDB" id="9793251at2"/>
<evidence type="ECO:0000313" key="5">
    <source>
        <dbReference type="Proteomes" id="UP000295793"/>
    </source>
</evidence>
<keyword evidence="2" id="KW-0732">Signal</keyword>
<dbReference type="Pfam" id="PF07603">
    <property type="entry name" value="Lcl_C"/>
    <property type="match status" value="2"/>
</dbReference>
<dbReference type="EMBL" id="SLZR01000018">
    <property type="protein sequence ID" value="TCS37686.1"/>
    <property type="molecule type" value="Genomic_DNA"/>
</dbReference>
<dbReference type="AlphaFoldDB" id="A0A4R3HWM0"/>